<dbReference type="EMBL" id="CAJVPV010000604">
    <property type="protein sequence ID" value="CAG8465106.1"/>
    <property type="molecule type" value="Genomic_DNA"/>
</dbReference>
<name>A0A9N8VUU7_9GLOM</name>
<dbReference type="Proteomes" id="UP000789342">
    <property type="component" value="Unassembled WGS sequence"/>
</dbReference>
<gene>
    <name evidence="1" type="ORF">AMORRO_LOCUS1591</name>
</gene>
<comment type="caution">
    <text evidence="1">The sequence shown here is derived from an EMBL/GenBank/DDBJ whole genome shotgun (WGS) entry which is preliminary data.</text>
</comment>
<sequence>MKFHSQKYSGAKARASDEKATKYMETDTAIRYATYSRQNFVSNSRITKLRVLVEKFWIEWVKHYMQPDNFGSLRGPDASAQHPVTWEL</sequence>
<evidence type="ECO:0000313" key="2">
    <source>
        <dbReference type="Proteomes" id="UP000789342"/>
    </source>
</evidence>
<dbReference type="AlphaFoldDB" id="A0A9N8VUU7"/>
<keyword evidence="2" id="KW-1185">Reference proteome</keyword>
<reference evidence="1" key="1">
    <citation type="submission" date="2021-06" db="EMBL/GenBank/DDBJ databases">
        <authorList>
            <person name="Kallberg Y."/>
            <person name="Tangrot J."/>
            <person name="Rosling A."/>
        </authorList>
    </citation>
    <scope>NUCLEOTIDE SEQUENCE</scope>
    <source>
        <strain evidence="1">CL551</strain>
    </source>
</reference>
<evidence type="ECO:0000313" key="1">
    <source>
        <dbReference type="EMBL" id="CAG8465106.1"/>
    </source>
</evidence>
<accession>A0A9N8VUU7</accession>
<proteinExistence type="predicted"/>
<organism evidence="1 2">
    <name type="scientific">Acaulospora morrowiae</name>
    <dbReference type="NCBI Taxonomy" id="94023"/>
    <lineage>
        <taxon>Eukaryota</taxon>
        <taxon>Fungi</taxon>
        <taxon>Fungi incertae sedis</taxon>
        <taxon>Mucoromycota</taxon>
        <taxon>Glomeromycotina</taxon>
        <taxon>Glomeromycetes</taxon>
        <taxon>Diversisporales</taxon>
        <taxon>Acaulosporaceae</taxon>
        <taxon>Acaulospora</taxon>
    </lineage>
</organism>
<protein>
    <submittedName>
        <fullName evidence="1">9901_t:CDS:1</fullName>
    </submittedName>
</protein>